<dbReference type="PANTHER" id="PTHR33449:SF1">
    <property type="entry name" value="NUCLEOID-ASSOCIATED PROTEIN YBAB"/>
    <property type="match status" value="1"/>
</dbReference>
<keyword evidence="2" id="KW-0963">Cytoplasm</keyword>
<evidence type="ECO:0000313" key="5">
    <source>
        <dbReference type="Proteomes" id="UP000215377"/>
    </source>
</evidence>
<dbReference type="OrthoDB" id="9803080at2"/>
<dbReference type="Gene3D" id="3.30.1310.10">
    <property type="entry name" value="Nucleoid-associated protein YbaB-like domain"/>
    <property type="match status" value="1"/>
</dbReference>
<evidence type="ECO:0000256" key="1">
    <source>
        <dbReference type="ARBA" id="ARBA00023125"/>
    </source>
</evidence>
<dbReference type="GO" id="GO:0005840">
    <property type="term" value="C:ribosome"/>
    <property type="evidence" value="ECO:0007669"/>
    <property type="project" value="UniProtKB-KW"/>
</dbReference>
<dbReference type="EMBL" id="AQQR01000004">
    <property type="protein sequence ID" value="OWU73492.1"/>
    <property type="molecule type" value="Genomic_DNA"/>
</dbReference>
<name>A0A225NI12_9RHOB</name>
<dbReference type="NCBIfam" id="TIGR00103">
    <property type="entry name" value="DNA_YbaB_EbfC"/>
    <property type="match status" value="1"/>
</dbReference>
<dbReference type="HAMAP" id="MF_00274">
    <property type="entry name" value="DNA_YbaB_EbfC"/>
    <property type="match status" value="1"/>
</dbReference>
<reference evidence="4 5" key="1">
    <citation type="submission" date="2013-04" db="EMBL/GenBank/DDBJ databases">
        <title>Oceanicola sp. 22II1-22F33 Genome Sequencing.</title>
        <authorList>
            <person name="Lai Q."/>
            <person name="Li G."/>
            <person name="Shao Z."/>
        </authorList>
    </citation>
    <scope>NUCLEOTIDE SEQUENCE [LARGE SCALE GENOMIC DNA]</scope>
    <source>
        <strain evidence="4 5">22II1-22F33</strain>
    </source>
</reference>
<gene>
    <name evidence="4" type="ORF">ATO3_12575</name>
</gene>
<keyword evidence="3" id="KW-0175">Coiled coil</keyword>
<comment type="subcellular location">
    <subcellularLocation>
        <location evidence="2">Cytoplasm</location>
        <location evidence="2">Nucleoid</location>
    </subcellularLocation>
</comment>
<dbReference type="GO" id="GO:0003677">
    <property type="term" value="F:DNA binding"/>
    <property type="evidence" value="ECO:0007669"/>
    <property type="project" value="UniProtKB-UniRule"/>
</dbReference>
<sequence length="114" mass="12054">MLKGLGGLGDMAKMMKAAQDMQTKMGELQEQMAEMTVDGESGAGLVKVTASLKGELKSLDIDPSILGGDDKEVVEDLILAAIKDAQAKAAEGQQEEMAKLTESLGLPKDMKLPF</sequence>
<dbReference type="InterPro" id="IPR036894">
    <property type="entry name" value="YbaB-like_sf"/>
</dbReference>
<proteinExistence type="inferred from homology"/>
<dbReference type="Proteomes" id="UP000215377">
    <property type="component" value="Unassembled WGS sequence"/>
</dbReference>
<dbReference type="PIRSF" id="PIRSF004555">
    <property type="entry name" value="UCP004555"/>
    <property type="match status" value="1"/>
</dbReference>
<dbReference type="AlphaFoldDB" id="A0A225NI12"/>
<dbReference type="PANTHER" id="PTHR33449">
    <property type="entry name" value="NUCLEOID-ASSOCIATED PROTEIN YBAB"/>
    <property type="match status" value="1"/>
</dbReference>
<evidence type="ECO:0000256" key="3">
    <source>
        <dbReference type="SAM" id="Coils"/>
    </source>
</evidence>
<organism evidence="4 5">
    <name type="scientific">Marinibacterium profundimaris</name>
    <dbReference type="NCBI Taxonomy" id="1679460"/>
    <lineage>
        <taxon>Bacteria</taxon>
        <taxon>Pseudomonadati</taxon>
        <taxon>Pseudomonadota</taxon>
        <taxon>Alphaproteobacteria</taxon>
        <taxon>Rhodobacterales</taxon>
        <taxon>Paracoccaceae</taxon>
        <taxon>Marinibacterium</taxon>
    </lineage>
</organism>
<feature type="coiled-coil region" evidence="3">
    <location>
        <begin position="11"/>
        <end position="38"/>
    </location>
</feature>
<comment type="function">
    <text evidence="2">Binds to DNA and alters its conformation. May be involved in regulation of gene expression, nucleoid organization and DNA protection.</text>
</comment>
<evidence type="ECO:0000256" key="2">
    <source>
        <dbReference type="HAMAP-Rule" id="MF_00274"/>
    </source>
</evidence>
<dbReference type="GO" id="GO:0043590">
    <property type="term" value="C:bacterial nucleoid"/>
    <property type="evidence" value="ECO:0007669"/>
    <property type="project" value="UniProtKB-UniRule"/>
</dbReference>
<dbReference type="Pfam" id="PF02575">
    <property type="entry name" value="YbaB_DNA_bd"/>
    <property type="match status" value="1"/>
</dbReference>
<evidence type="ECO:0000313" key="4">
    <source>
        <dbReference type="EMBL" id="OWU73492.1"/>
    </source>
</evidence>
<keyword evidence="1 2" id="KW-0238">DNA-binding</keyword>
<dbReference type="GO" id="GO:0005829">
    <property type="term" value="C:cytosol"/>
    <property type="evidence" value="ECO:0007669"/>
    <property type="project" value="TreeGrafter"/>
</dbReference>
<dbReference type="RefSeq" id="WP_088650212.1">
    <property type="nucleotide sequence ID" value="NZ_AQQR01000004.1"/>
</dbReference>
<keyword evidence="4" id="KW-0687">Ribonucleoprotein</keyword>
<keyword evidence="4" id="KW-0689">Ribosomal protein</keyword>
<protein>
    <recommendedName>
        <fullName evidence="2">Nucleoid-associated protein ATO3_12575</fullName>
    </recommendedName>
</protein>
<keyword evidence="5" id="KW-1185">Reference proteome</keyword>
<dbReference type="InterPro" id="IPR004401">
    <property type="entry name" value="YbaB/EbfC"/>
</dbReference>
<dbReference type="SUPFAM" id="SSF82607">
    <property type="entry name" value="YbaB-like"/>
    <property type="match status" value="1"/>
</dbReference>
<comment type="similarity">
    <text evidence="2">Belongs to the YbaB/EbfC family.</text>
</comment>
<comment type="subunit">
    <text evidence="2">Homodimer.</text>
</comment>
<comment type="caution">
    <text evidence="4">The sequence shown here is derived from an EMBL/GenBank/DDBJ whole genome shotgun (WGS) entry which is preliminary data.</text>
</comment>
<accession>A0A225NI12</accession>